<dbReference type="Pfam" id="PF00440">
    <property type="entry name" value="TetR_N"/>
    <property type="match status" value="1"/>
</dbReference>
<keyword evidence="1 2" id="KW-0238">DNA-binding</keyword>
<gene>
    <name evidence="4" type="ORF">ACFQ42_07000</name>
</gene>
<evidence type="ECO:0000313" key="5">
    <source>
        <dbReference type="Proteomes" id="UP001597251"/>
    </source>
</evidence>
<dbReference type="InterPro" id="IPR009057">
    <property type="entry name" value="Homeodomain-like_sf"/>
</dbReference>
<keyword evidence="5" id="KW-1185">Reference proteome</keyword>
<evidence type="ECO:0000259" key="3">
    <source>
        <dbReference type="PROSITE" id="PS50977"/>
    </source>
</evidence>
<evidence type="ECO:0000313" key="4">
    <source>
        <dbReference type="EMBL" id="MFD1418483.1"/>
    </source>
</evidence>
<evidence type="ECO:0000256" key="2">
    <source>
        <dbReference type="PROSITE-ProRule" id="PRU00335"/>
    </source>
</evidence>
<protein>
    <submittedName>
        <fullName evidence="4">TetR/AcrR family transcriptional regulator</fullName>
    </submittedName>
</protein>
<feature type="domain" description="HTH tetR-type" evidence="3">
    <location>
        <begin position="6"/>
        <end position="66"/>
    </location>
</feature>
<dbReference type="SUPFAM" id="SSF46689">
    <property type="entry name" value="Homeodomain-like"/>
    <property type="match status" value="1"/>
</dbReference>
<evidence type="ECO:0000256" key="1">
    <source>
        <dbReference type="ARBA" id="ARBA00023125"/>
    </source>
</evidence>
<feature type="DNA-binding region" description="H-T-H motif" evidence="2">
    <location>
        <begin position="29"/>
        <end position="48"/>
    </location>
</feature>
<sequence length="183" mass="20851">MTQKRDLSAEKIIQTAKDLILNGNADAATFSNIAKKLDCKTQALYFYFKNRYELNSAITQDYLKSLTETLKDECLGYSGKEGLVKMAKVMREFGLENLSLSLLAIKSSDLTNKEYFKYIIEINSMMKRFMNVFIQDNAKQMTITRGIRGLVIGEVVSESVGLFHNPLIKNTISFEENLYKILS</sequence>
<organism evidence="4 5">
    <name type="scientific">Companilactobacillus keshanensis</name>
    <dbReference type="NCBI Taxonomy" id="2486003"/>
    <lineage>
        <taxon>Bacteria</taxon>
        <taxon>Bacillati</taxon>
        <taxon>Bacillota</taxon>
        <taxon>Bacilli</taxon>
        <taxon>Lactobacillales</taxon>
        <taxon>Lactobacillaceae</taxon>
        <taxon>Companilactobacillus</taxon>
    </lineage>
</organism>
<dbReference type="EMBL" id="JBHTOI010000041">
    <property type="protein sequence ID" value="MFD1418483.1"/>
    <property type="molecule type" value="Genomic_DNA"/>
</dbReference>
<dbReference type="RefSeq" id="WP_125677217.1">
    <property type="nucleotide sequence ID" value="NZ_JBHTOI010000041.1"/>
</dbReference>
<accession>A0ABW4BTC7</accession>
<dbReference type="Gene3D" id="1.10.10.60">
    <property type="entry name" value="Homeodomain-like"/>
    <property type="match status" value="1"/>
</dbReference>
<name>A0ABW4BTC7_9LACO</name>
<dbReference type="Proteomes" id="UP001597251">
    <property type="component" value="Unassembled WGS sequence"/>
</dbReference>
<dbReference type="InterPro" id="IPR001647">
    <property type="entry name" value="HTH_TetR"/>
</dbReference>
<reference evidence="5" key="1">
    <citation type="journal article" date="2019" name="Int. J. Syst. Evol. Microbiol.">
        <title>The Global Catalogue of Microorganisms (GCM) 10K type strain sequencing project: providing services to taxonomists for standard genome sequencing and annotation.</title>
        <authorList>
            <consortium name="The Broad Institute Genomics Platform"/>
            <consortium name="The Broad Institute Genome Sequencing Center for Infectious Disease"/>
            <person name="Wu L."/>
            <person name="Ma J."/>
        </authorList>
    </citation>
    <scope>NUCLEOTIDE SEQUENCE [LARGE SCALE GENOMIC DNA]</scope>
    <source>
        <strain evidence="5">CCM 8936</strain>
    </source>
</reference>
<dbReference type="Gene3D" id="1.10.357.10">
    <property type="entry name" value="Tetracycline Repressor, domain 2"/>
    <property type="match status" value="1"/>
</dbReference>
<dbReference type="PROSITE" id="PS50977">
    <property type="entry name" value="HTH_TETR_2"/>
    <property type="match status" value="1"/>
</dbReference>
<proteinExistence type="predicted"/>
<comment type="caution">
    <text evidence="4">The sequence shown here is derived from an EMBL/GenBank/DDBJ whole genome shotgun (WGS) entry which is preliminary data.</text>
</comment>